<dbReference type="Proteomes" id="UP000095767">
    <property type="component" value="Unassembled WGS sequence"/>
</dbReference>
<evidence type="ECO:0000313" key="3">
    <source>
        <dbReference type="Proteomes" id="UP000095767"/>
    </source>
</evidence>
<name>A0A1E5VD86_9POAL</name>
<accession>A0A1E5VD86</accession>
<protein>
    <recommendedName>
        <fullName evidence="4">PRA1 family protein</fullName>
    </recommendedName>
</protein>
<feature type="transmembrane region" description="Helical" evidence="1">
    <location>
        <begin position="35"/>
        <end position="61"/>
    </location>
</feature>
<dbReference type="OrthoDB" id="779054at2759"/>
<evidence type="ECO:0000313" key="2">
    <source>
        <dbReference type="EMBL" id="OEL22974.1"/>
    </source>
</evidence>
<sequence>MALLGMVASLTVWEGVLYCRDHWGLTTRVPGVAQALLHCVQIATGILLYVCNLQFVLLYAIGLSYAMMMLHATLRKLTPSNVPDPGNKNRRAQLRQS</sequence>
<dbReference type="AlphaFoldDB" id="A0A1E5VD86"/>
<reference evidence="2 3" key="1">
    <citation type="submission" date="2016-09" db="EMBL/GenBank/DDBJ databases">
        <title>The draft genome of Dichanthelium oligosanthes: A C3 panicoid grass species.</title>
        <authorList>
            <person name="Studer A.J."/>
            <person name="Schnable J.C."/>
            <person name="Brutnell T.P."/>
        </authorList>
    </citation>
    <scope>NUCLEOTIDE SEQUENCE [LARGE SCALE GENOMIC DNA]</scope>
    <source>
        <strain evidence="3">cv. Kellogg 1175</strain>
        <tissue evidence="2">Leaf</tissue>
    </source>
</reference>
<proteinExistence type="predicted"/>
<evidence type="ECO:0000256" key="1">
    <source>
        <dbReference type="SAM" id="Phobius"/>
    </source>
</evidence>
<dbReference type="STRING" id="888268.A0A1E5VD86"/>
<organism evidence="2 3">
    <name type="scientific">Dichanthelium oligosanthes</name>
    <dbReference type="NCBI Taxonomy" id="888268"/>
    <lineage>
        <taxon>Eukaryota</taxon>
        <taxon>Viridiplantae</taxon>
        <taxon>Streptophyta</taxon>
        <taxon>Embryophyta</taxon>
        <taxon>Tracheophyta</taxon>
        <taxon>Spermatophyta</taxon>
        <taxon>Magnoliopsida</taxon>
        <taxon>Liliopsida</taxon>
        <taxon>Poales</taxon>
        <taxon>Poaceae</taxon>
        <taxon>PACMAD clade</taxon>
        <taxon>Panicoideae</taxon>
        <taxon>Panicodae</taxon>
        <taxon>Paniceae</taxon>
        <taxon>Dichantheliinae</taxon>
        <taxon>Dichanthelium</taxon>
    </lineage>
</organism>
<comment type="caution">
    <text evidence="2">The sequence shown here is derived from an EMBL/GenBank/DDBJ whole genome shotgun (WGS) entry which is preliminary data.</text>
</comment>
<gene>
    <name evidence="2" type="ORF">BAE44_0016008</name>
</gene>
<keyword evidence="1" id="KW-0812">Transmembrane</keyword>
<dbReference type="EMBL" id="LWDX02043974">
    <property type="protein sequence ID" value="OEL22974.1"/>
    <property type="molecule type" value="Genomic_DNA"/>
</dbReference>
<evidence type="ECO:0008006" key="4">
    <source>
        <dbReference type="Google" id="ProtNLM"/>
    </source>
</evidence>
<keyword evidence="3" id="KW-1185">Reference proteome</keyword>
<keyword evidence="1" id="KW-0472">Membrane</keyword>
<keyword evidence="1" id="KW-1133">Transmembrane helix</keyword>